<dbReference type="EMBL" id="CAADIO010000049">
    <property type="protein sequence ID" value="VFR96501.1"/>
    <property type="molecule type" value="Genomic_DNA"/>
</dbReference>
<dbReference type="AlphaFoldDB" id="A0A484VBN2"/>
<reference evidence="1" key="1">
    <citation type="submission" date="2019-03" db="EMBL/GenBank/DDBJ databases">
        <authorList>
            <person name="Danneels B."/>
        </authorList>
    </citation>
    <scope>NUCLEOTIDE SEQUENCE</scope>
</reference>
<protein>
    <submittedName>
        <fullName evidence="1">Uncharacterized protein</fullName>
    </submittedName>
</protein>
<organism evidence="1">
    <name type="scientific">plant metagenome</name>
    <dbReference type="NCBI Taxonomy" id="1297885"/>
    <lineage>
        <taxon>unclassified sequences</taxon>
        <taxon>metagenomes</taxon>
        <taxon>organismal metagenomes</taxon>
    </lineage>
</organism>
<accession>A0A484VBN2</accession>
<evidence type="ECO:0000313" key="1">
    <source>
        <dbReference type="EMBL" id="VFR96501.1"/>
    </source>
</evidence>
<proteinExistence type="predicted"/>
<gene>
    <name evidence="1" type="ORF">RAN3_1879</name>
</gene>
<sequence length="55" mass="6258">MARASTTITVRLRFAWWLRWYLAGVALTARMSGLEPDANKVAGWVRRAARVQAVR</sequence>
<name>A0A484VBN2_9ZZZZ</name>